<evidence type="ECO:0000259" key="1">
    <source>
        <dbReference type="Pfam" id="PF11929"/>
    </source>
</evidence>
<accession>A0A1J4K9N6</accession>
<dbReference type="GeneID" id="94827245"/>
<dbReference type="Gene3D" id="1.25.40.20">
    <property type="entry name" value="Ankyrin repeat-containing domain"/>
    <property type="match status" value="1"/>
</dbReference>
<dbReference type="InterPro" id="IPR036770">
    <property type="entry name" value="Ankyrin_rpt-contain_sf"/>
</dbReference>
<evidence type="ECO:0000313" key="2">
    <source>
        <dbReference type="EMBL" id="OHT06350.1"/>
    </source>
</evidence>
<reference evidence="2" key="1">
    <citation type="submission" date="2016-10" db="EMBL/GenBank/DDBJ databases">
        <authorList>
            <person name="Benchimol M."/>
            <person name="Almeida L.G."/>
            <person name="Vasconcelos A.T."/>
            <person name="Perreira-Neves A."/>
            <person name="Rosa I.A."/>
            <person name="Tasca T."/>
            <person name="Bogo M.R."/>
            <person name="de Souza W."/>
        </authorList>
    </citation>
    <scope>NUCLEOTIDE SEQUENCE [LARGE SCALE GENOMIC DNA]</scope>
    <source>
        <strain evidence="2">K</strain>
    </source>
</reference>
<dbReference type="PANTHER" id="PTHR24159">
    <property type="match status" value="1"/>
</dbReference>
<comment type="caution">
    <text evidence="2">The sequence shown here is derived from an EMBL/GenBank/DDBJ whole genome shotgun (WGS) entry which is preliminary data.</text>
</comment>
<dbReference type="InterPro" id="IPR016024">
    <property type="entry name" value="ARM-type_fold"/>
</dbReference>
<name>A0A1J4K9N6_9EUKA</name>
<proteinExistence type="predicted"/>
<dbReference type="RefSeq" id="XP_068359486.1">
    <property type="nucleotide sequence ID" value="XM_068492541.1"/>
</dbReference>
<dbReference type="AlphaFoldDB" id="A0A1J4K9N6"/>
<feature type="domain" description="DUF3447" evidence="1">
    <location>
        <begin position="250"/>
        <end position="317"/>
    </location>
</feature>
<keyword evidence="3" id="KW-1185">Reference proteome</keyword>
<dbReference type="SUPFAM" id="SSF48403">
    <property type="entry name" value="Ankyrin repeat"/>
    <property type="match status" value="1"/>
</dbReference>
<dbReference type="Pfam" id="PF11929">
    <property type="entry name" value="DUF3447"/>
    <property type="match status" value="1"/>
</dbReference>
<organism evidence="2 3">
    <name type="scientific">Tritrichomonas foetus</name>
    <dbReference type="NCBI Taxonomy" id="1144522"/>
    <lineage>
        <taxon>Eukaryota</taxon>
        <taxon>Metamonada</taxon>
        <taxon>Parabasalia</taxon>
        <taxon>Tritrichomonadida</taxon>
        <taxon>Tritrichomonadidae</taxon>
        <taxon>Tritrichomonas</taxon>
    </lineage>
</organism>
<protein>
    <recommendedName>
        <fullName evidence="1">DUF3447 domain-containing protein</fullName>
    </recommendedName>
</protein>
<gene>
    <name evidence="2" type="ORF">TRFO_05523</name>
</gene>
<dbReference type="Proteomes" id="UP000179807">
    <property type="component" value="Unassembled WGS sequence"/>
</dbReference>
<dbReference type="EMBL" id="MLAK01000727">
    <property type="protein sequence ID" value="OHT06350.1"/>
    <property type="molecule type" value="Genomic_DNA"/>
</dbReference>
<dbReference type="SUPFAM" id="SSF48371">
    <property type="entry name" value="ARM repeat"/>
    <property type="match status" value="1"/>
</dbReference>
<sequence>MDFSEAFALFKSTIKTVIELKSIINSLSEVNLEATAKQLSNSTYVKNKENHKTVINCIIYASKNRPKNLFLYISLLRLLGTFFDYQDYIDSKLLQMHHTMQLSLFEDGKIGKKDILQFCKRDDDNCCFFFHIYQNESPENYPFISERTRNFIQNIKSIDKHIKYCKEGHCEVNIARLIRDDNVEEFTSYCVKQNIGFNTKIPHSIYEQYSMINSHFDMPTLLEYSAYFCSIKVFKFLWLQITEYPNTLPTFAVAGGDPEIINIIESKKKKDFDSLCVKIAIEYDRPEIIEYLHNQQGIEYTPFNIVTAIEYNNWTAFNLILNDNPNFLIFRIPPAMNTFLHIAASSGILELVKFFCSLKDSNVAVTDKFGISFSYFIRLLFIQHQMLKLRSISYFQ</sequence>
<dbReference type="PANTHER" id="PTHR24159:SF5">
    <property type="entry name" value="ANK_REP_REGION DOMAIN-CONTAINING PROTEIN"/>
    <property type="match status" value="1"/>
</dbReference>
<dbReference type="VEuPathDB" id="TrichDB:TRFO_05523"/>
<evidence type="ECO:0000313" key="3">
    <source>
        <dbReference type="Proteomes" id="UP000179807"/>
    </source>
</evidence>
<dbReference type="InterPro" id="IPR020683">
    <property type="entry name" value="DUF3447"/>
</dbReference>